<evidence type="ECO:0000313" key="10">
    <source>
        <dbReference type="EMBL" id="JAC54919.1"/>
    </source>
</evidence>
<dbReference type="OrthoDB" id="771136at2759"/>
<keyword evidence="2 7" id="KW-0645">Protease</keyword>
<keyword evidence="6" id="KW-1015">Disulfide bond</keyword>
<protein>
    <submittedName>
        <fullName evidence="10">Lysosomal aspartic protease</fullName>
    </submittedName>
</protein>
<accession>A0A034WJR9</accession>
<dbReference type="FunFam" id="2.40.70.10:FF:000115">
    <property type="entry name" value="Lysosomal aspartic protease"/>
    <property type="match status" value="1"/>
</dbReference>
<keyword evidence="3 7" id="KW-0064">Aspartyl protease</keyword>
<dbReference type="PROSITE" id="PS51767">
    <property type="entry name" value="PEPTIDASE_A1"/>
    <property type="match status" value="1"/>
</dbReference>
<organism evidence="10">
    <name type="scientific">Bactrocera dorsalis</name>
    <name type="common">Oriental fruit fly</name>
    <name type="synonym">Dacus dorsalis</name>
    <dbReference type="NCBI Taxonomy" id="27457"/>
    <lineage>
        <taxon>Eukaryota</taxon>
        <taxon>Metazoa</taxon>
        <taxon>Ecdysozoa</taxon>
        <taxon>Arthropoda</taxon>
        <taxon>Hexapoda</taxon>
        <taxon>Insecta</taxon>
        <taxon>Pterygota</taxon>
        <taxon>Neoptera</taxon>
        <taxon>Endopterygota</taxon>
        <taxon>Diptera</taxon>
        <taxon>Brachycera</taxon>
        <taxon>Muscomorpha</taxon>
        <taxon>Tephritoidea</taxon>
        <taxon>Tephritidae</taxon>
        <taxon>Bactrocera</taxon>
        <taxon>Bactrocera</taxon>
    </lineage>
</organism>
<dbReference type="PANTHER" id="PTHR47966:SF51">
    <property type="entry name" value="BETA-SITE APP-CLEAVING ENZYME, ISOFORM A-RELATED"/>
    <property type="match status" value="1"/>
</dbReference>
<feature type="disulfide bond" evidence="6">
    <location>
        <begin position="269"/>
        <end position="273"/>
    </location>
</feature>
<name>A0A034WJR9_BACDO</name>
<feature type="active site" evidence="5">
    <location>
        <position position="278"/>
    </location>
</feature>
<dbReference type="GO" id="GO:0004190">
    <property type="term" value="F:aspartic-type endopeptidase activity"/>
    <property type="evidence" value="ECO:0007669"/>
    <property type="project" value="UniProtKB-KW"/>
</dbReference>
<dbReference type="Pfam" id="PF00026">
    <property type="entry name" value="Asp"/>
    <property type="match status" value="1"/>
</dbReference>
<evidence type="ECO:0000256" key="2">
    <source>
        <dbReference type="ARBA" id="ARBA00022670"/>
    </source>
</evidence>
<keyword evidence="8" id="KW-0732">Signal</keyword>
<feature type="signal peptide" evidence="8">
    <location>
        <begin position="1"/>
        <end position="17"/>
    </location>
</feature>
<dbReference type="PROSITE" id="PS00141">
    <property type="entry name" value="ASP_PROTEASE"/>
    <property type="match status" value="1"/>
</dbReference>
<feature type="active site" evidence="5">
    <location>
        <position position="92"/>
    </location>
</feature>
<evidence type="ECO:0000256" key="8">
    <source>
        <dbReference type="SAM" id="SignalP"/>
    </source>
</evidence>
<gene>
    <name evidence="10" type="primary">ASPP</name>
</gene>
<keyword evidence="4 7" id="KW-0378">Hydrolase</keyword>
<evidence type="ECO:0000256" key="1">
    <source>
        <dbReference type="ARBA" id="ARBA00007447"/>
    </source>
</evidence>
<dbReference type="PRINTS" id="PR00792">
    <property type="entry name" value="PEPSIN"/>
</dbReference>
<evidence type="ECO:0000256" key="5">
    <source>
        <dbReference type="PIRSR" id="PIRSR601461-1"/>
    </source>
</evidence>
<dbReference type="InterPro" id="IPR021109">
    <property type="entry name" value="Peptidase_aspartic_dom_sf"/>
</dbReference>
<dbReference type="EMBL" id="GAKP01004033">
    <property type="protein sequence ID" value="JAC54919.1"/>
    <property type="molecule type" value="Transcribed_RNA"/>
</dbReference>
<dbReference type="MEROPS" id="A01.007"/>
<dbReference type="InterPro" id="IPR033121">
    <property type="entry name" value="PEPTIDASE_A1"/>
</dbReference>
<dbReference type="SUPFAM" id="SSF50630">
    <property type="entry name" value="Acid proteases"/>
    <property type="match status" value="1"/>
</dbReference>
<dbReference type="GO" id="GO:0006508">
    <property type="term" value="P:proteolysis"/>
    <property type="evidence" value="ECO:0007669"/>
    <property type="project" value="UniProtKB-KW"/>
</dbReference>
<evidence type="ECO:0000256" key="6">
    <source>
        <dbReference type="PIRSR" id="PIRSR601461-2"/>
    </source>
</evidence>
<evidence type="ECO:0000256" key="4">
    <source>
        <dbReference type="ARBA" id="ARBA00022801"/>
    </source>
</evidence>
<dbReference type="AlphaFoldDB" id="A0A034WJR9"/>
<dbReference type="Gene3D" id="2.40.70.10">
    <property type="entry name" value="Acid Proteases"/>
    <property type="match status" value="2"/>
</dbReference>
<dbReference type="GO" id="GO:0005764">
    <property type="term" value="C:lysosome"/>
    <property type="evidence" value="ECO:0007669"/>
    <property type="project" value="TreeGrafter"/>
</dbReference>
<sequence>MLKTTLLLALCATLAAADLPRIPIYRNPSYQRTPENSAAEAEIVRAKYELDAVTTTANASVGHEILTNQANKQYYGQITIGTPPQDFLVSFDTGSSNLFVPSVKCSACSQTCLSHQKYNSSASSTYVANGTGFYMDYSQGGVVGYLSQDTVRVAGIVVENQVFAEIVTEVDDSFTQLGFDGILGMGFPTLAVDDVTPVFNNMWSQKLLEQEIFSLYFATNGSSVQGGELILGGSDTSRYQGNLNYVQLTKKDRWQIKMDTVQFGERLLCKDGCEAVVDTGSSVILMPDGAYKLFMEVFENSTQSLPDMVFVIGGTIYALPSNLVDVQKSTTDYWILGDSFLSGFYTEFDMANKRIGLATLA</sequence>
<dbReference type="Gene3D" id="2.60.40.1960">
    <property type="match status" value="1"/>
</dbReference>
<evidence type="ECO:0000256" key="7">
    <source>
        <dbReference type="RuleBase" id="RU000454"/>
    </source>
</evidence>
<reference evidence="10" key="1">
    <citation type="journal article" date="2014" name="BMC Genomics">
        <title>Characterizing the developmental transcriptome of the oriental fruit fly, Bactrocera dorsalis (Diptera: Tephritidae) through comparative genomic analysis with Drosophila melanogaster utilizing modENCODE datasets.</title>
        <authorList>
            <person name="Geib S.M."/>
            <person name="Calla B."/>
            <person name="Hall B."/>
            <person name="Hou S."/>
            <person name="Manoukis N.C."/>
        </authorList>
    </citation>
    <scope>NUCLEOTIDE SEQUENCE</scope>
    <source>
        <strain evidence="10">Punador</strain>
    </source>
</reference>
<feature type="domain" description="Peptidase A1" evidence="9">
    <location>
        <begin position="74"/>
        <end position="361"/>
    </location>
</feature>
<dbReference type="GeneID" id="105230792"/>
<feature type="chain" id="PRO_5044537540" evidence="8">
    <location>
        <begin position="18"/>
        <end position="361"/>
    </location>
</feature>
<evidence type="ECO:0000259" key="9">
    <source>
        <dbReference type="PROSITE" id="PS51767"/>
    </source>
</evidence>
<dbReference type="PANTHER" id="PTHR47966">
    <property type="entry name" value="BETA-SITE APP-CLEAVING ENZYME, ISOFORM A-RELATED"/>
    <property type="match status" value="1"/>
</dbReference>
<dbReference type="InterPro" id="IPR001461">
    <property type="entry name" value="Aspartic_peptidase_A1"/>
</dbReference>
<feature type="disulfide bond" evidence="6">
    <location>
        <begin position="105"/>
        <end position="112"/>
    </location>
</feature>
<comment type="similarity">
    <text evidence="1 7">Belongs to the peptidase A1 family.</text>
</comment>
<dbReference type="RefSeq" id="XP_011210073.2">
    <property type="nucleotide sequence ID" value="XM_011211771.4"/>
</dbReference>
<dbReference type="KEGG" id="bdr:105230792"/>
<proteinExistence type="inferred from homology"/>
<dbReference type="InterPro" id="IPR001969">
    <property type="entry name" value="Aspartic_peptidase_AS"/>
</dbReference>
<evidence type="ECO:0000256" key="3">
    <source>
        <dbReference type="ARBA" id="ARBA00022750"/>
    </source>
</evidence>